<dbReference type="InParanoid" id="B0DRR7"/>
<dbReference type="Proteomes" id="UP000001194">
    <property type="component" value="Unassembled WGS sequence"/>
</dbReference>
<dbReference type="KEGG" id="lbc:LACBIDRAFT_308169"/>
<evidence type="ECO:0000313" key="3">
    <source>
        <dbReference type="Proteomes" id="UP000001194"/>
    </source>
</evidence>
<evidence type="ECO:0000256" key="1">
    <source>
        <dbReference type="SAM" id="MobiDB-lite"/>
    </source>
</evidence>
<dbReference type="EMBL" id="DS547129">
    <property type="protein sequence ID" value="EDR02655.1"/>
    <property type="molecule type" value="Genomic_DNA"/>
</dbReference>
<evidence type="ECO:0000313" key="2">
    <source>
        <dbReference type="EMBL" id="EDR02655.1"/>
    </source>
</evidence>
<sequence>MCVEWAKARAQMKRWNEELMLVQEEMRRVIAYHKWRADCGISGYTYKQADICECLAVQCAVHWLPHLKVRGIILSWASDYEHMLLDVPVPWQNADADVNVPSGHPDDEDIGDDNELDSEDRDEDVEADDTDSSNLDDIDY</sequence>
<dbReference type="GeneID" id="6082326"/>
<protein>
    <submittedName>
        <fullName evidence="2">Predicted protein</fullName>
    </submittedName>
</protein>
<dbReference type="AlphaFoldDB" id="B0DRR7"/>
<feature type="region of interest" description="Disordered" evidence="1">
    <location>
        <begin position="95"/>
        <end position="140"/>
    </location>
</feature>
<reference evidence="2 3" key="1">
    <citation type="journal article" date="2008" name="Nature">
        <title>The genome of Laccaria bicolor provides insights into mycorrhizal symbiosis.</title>
        <authorList>
            <person name="Martin F."/>
            <person name="Aerts A."/>
            <person name="Ahren D."/>
            <person name="Brun A."/>
            <person name="Danchin E.G.J."/>
            <person name="Duchaussoy F."/>
            <person name="Gibon J."/>
            <person name="Kohler A."/>
            <person name="Lindquist E."/>
            <person name="Pereda V."/>
            <person name="Salamov A."/>
            <person name="Shapiro H.J."/>
            <person name="Wuyts J."/>
            <person name="Blaudez D."/>
            <person name="Buee M."/>
            <person name="Brokstein P."/>
            <person name="Canbaeck B."/>
            <person name="Cohen D."/>
            <person name="Courty P.E."/>
            <person name="Coutinho P.M."/>
            <person name="Delaruelle C."/>
            <person name="Detter J.C."/>
            <person name="Deveau A."/>
            <person name="DiFazio S."/>
            <person name="Duplessis S."/>
            <person name="Fraissinet-Tachet L."/>
            <person name="Lucic E."/>
            <person name="Frey-Klett P."/>
            <person name="Fourrey C."/>
            <person name="Feussner I."/>
            <person name="Gay G."/>
            <person name="Grimwood J."/>
            <person name="Hoegger P.J."/>
            <person name="Jain P."/>
            <person name="Kilaru S."/>
            <person name="Labbe J."/>
            <person name="Lin Y.C."/>
            <person name="Legue V."/>
            <person name="Le Tacon F."/>
            <person name="Marmeisse R."/>
            <person name="Melayah D."/>
            <person name="Montanini B."/>
            <person name="Muratet M."/>
            <person name="Nehls U."/>
            <person name="Niculita-Hirzel H."/>
            <person name="Oudot-Le Secq M.P."/>
            <person name="Peter M."/>
            <person name="Quesneville H."/>
            <person name="Rajashekar B."/>
            <person name="Reich M."/>
            <person name="Rouhier N."/>
            <person name="Schmutz J."/>
            <person name="Yin T."/>
            <person name="Chalot M."/>
            <person name="Henrissat B."/>
            <person name="Kuees U."/>
            <person name="Lucas S."/>
            <person name="Van de Peer Y."/>
            <person name="Podila G.K."/>
            <person name="Polle A."/>
            <person name="Pukkila P.J."/>
            <person name="Richardson P.M."/>
            <person name="Rouze P."/>
            <person name="Sanders I.R."/>
            <person name="Stajich J.E."/>
            <person name="Tunlid A."/>
            <person name="Tuskan G."/>
            <person name="Grigoriev I.V."/>
        </authorList>
    </citation>
    <scope>NUCLEOTIDE SEQUENCE [LARGE SCALE GENOMIC DNA]</scope>
    <source>
        <strain evidence="3">S238N-H82 / ATCC MYA-4686</strain>
    </source>
</reference>
<dbReference type="RefSeq" id="XP_001886699.1">
    <property type="nucleotide sequence ID" value="XM_001886664.1"/>
</dbReference>
<dbReference type="OrthoDB" id="3263473at2759"/>
<organism evidence="3">
    <name type="scientific">Laccaria bicolor (strain S238N-H82 / ATCC MYA-4686)</name>
    <name type="common">Bicoloured deceiver</name>
    <name type="synonym">Laccaria laccata var. bicolor</name>
    <dbReference type="NCBI Taxonomy" id="486041"/>
    <lineage>
        <taxon>Eukaryota</taxon>
        <taxon>Fungi</taxon>
        <taxon>Dikarya</taxon>
        <taxon>Basidiomycota</taxon>
        <taxon>Agaricomycotina</taxon>
        <taxon>Agaricomycetes</taxon>
        <taxon>Agaricomycetidae</taxon>
        <taxon>Agaricales</taxon>
        <taxon>Agaricineae</taxon>
        <taxon>Hydnangiaceae</taxon>
        <taxon>Laccaria</taxon>
    </lineage>
</organism>
<keyword evidence="3" id="KW-1185">Reference proteome</keyword>
<feature type="compositionally biased region" description="Acidic residues" evidence="1">
    <location>
        <begin position="106"/>
        <end position="140"/>
    </location>
</feature>
<accession>B0DRR7</accession>
<gene>
    <name evidence="2" type="ORF">LACBIDRAFT_308169</name>
</gene>
<name>B0DRR7_LACBS</name>
<dbReference type="HOGENOM" id="CLU_1917366_0_0_1"/>
<proteinExistence type="predicted"/>